<protein>
    <submittedName>
        <fullName evidence="1">Uncharacterized protein</fullName>
    </submittedName>
</protein>
<accession>A0A2P2Q0S2</accession>
<sequence length="29" mass="3326">MKKPKVAMTKRLIVSKGLLPELIKSFIQQ</sequence>
<proteinExistence type="predicted"/>
<organism evidence="1">
    <name type="scientific">Rhizophora mucronata</name>
    <name type="common">Asiatic mangrove</name>
    <dbReference type="NCBI Taxonomy" id="61149"/>
    <lineage>
        <taxon>Eukaryota</taxon>
        <taxon>Viridiplantae</taxon>
        <taxon>Streptophyta</taxon>
        <taxon>Embryophyta</taxon>
        <taxon>Tracheophyta</taxon>
        <taxon>Spermatophyta</taxon>
        <taxon>Magnoliopsida</taxon>
        <taxon>eudicotyledons</taxon>
        <taxon>Gunneridae</taxon>
        <taxon>Pentapetalae</taxon>
        <taxon>rosids</taxon>
        <taxon>fabids</taxon>
        <taxon>Malpighiales</taxon>
        <taxon>Rhizophoraceae</taxon>
        <taxon>Rhizophora</taxon>
    </lineage>
</organism>
<dbReference type="AlphaFoldDB" id="A0A2P2Q0S2"/>
<dbReference type="EMBL" id="GGEC01080083">
    <property type="protein sequence ID" value="MBX60567.1"/>
    <property type="molecule type" value="Transcribed_RNA"/>
</dbReference>
<name>A0A2P2Q0S2_RHIMU</name>
<reference evidence="1" key="1">
    <citation type="submission" date="2018-02" db="EMBL/GenBank/DDBJ databases">
        <title>Rhizophora mucronata_Transcriptome.</title>
        <authorList>
            <person name="Meera S.P."/>
            <person name="Sreeshan A."/>
            <person name="Augustine A."/>
        </authorList>
    </citation>
    <scope>NUCLEOTIDE SEQUENCE</scope>
    <source>
        <tissue evidence="1">Leaf</tissue>
    </source>
</reference>
<evidence type="ECO:0000313" key="1">
    <source>
        <dbReference type="EMBL" id="MBX60567.1"/>
    </source>
</evidence>